<dbReference type="SUPFAM" id="SSF48452">
    <property type="entry name" value="TPR-like"/>
    <property type="match status" value="1"/>
</dbReference>
<gene>
    <name evidence="3" type="ORF">SAMN05192589_108153</name>
</gene>
<dbReference type="Pfam" id="PF00535">
    <property type="entry name" value="Glycos_transf_2"/>
    <property type="match status" value="1"/>
</dbReference>
<reference evidence="3 4" key="1">
    <citation type="submission" date="2016-10" db="EMBL/GenBank/DDBJ databases">
        <authorList>
            <person name="de Groot N.N."/>
        </authorList>
    </citation>
    <scope>NUCLEOTIDE SEQUENCE [LARGE SCALE GENOMIC DNA]</scope>
    <source>
        <strain evidence="3 4">DSM 16619</strain>
    </source>
</reference>
<dbReference type="GO" id="GO:0016740">
    <property type="term" value="F:transferase activity"/>
    <property type="evidence" value="ECO:0007669"/>
    <property type="project" value="UniProtKB-KW"/>
</dbReference>
<dbReference type="SUPFAM" id="SSF53448">
    <property type="entry name" value="Nucleotide-diphospho-sugar transferases"/>
    <property type="match status" value="1"/>
</dbReference>
<comment type="similarity">
    <text evidence="1">Belongs to the glycosyltransferase 2 family. WaaE/KdtX subfamily.</text>
</comment>
<dbReference type="STRING" id="187868.SAMN05192589_108153"/>
<keyword evidence="3" id="KW-0808">Transferase</keyword>
<dbReference type="InterPro" id="IPR029044">
    <property type="entry name" value="Nucleotide-diphossugar_trans"/>
</dbReference>
<dbReference type="AlphaFoldDB" id="A0A1G6X0A7"/>
<dbReference type="Gene3D" id="3.90.550.10">
    <property type="entry name" value="Spore Coat Polysaccharide Biosynthesis Protein SpsA, Chain A"/>
    <property type="match status" value="1"/>
</dbReference>
<sequence>MRPRISLNMIVKNEAPVITRCLASVRPFIDHWVIVDTGSTDGTQDIVREFMQGVPGSLHERPWKNFAHNRNEALELARPHADYLLFIDADEQLRMPAQYRWPALDADGYLFQCQMNGWEYQRNSMVAARVPWRWEGVLHEYLAAPAHGPWQTLAGPVIEVAHDGARGRDPDTYLRDIAVLEQDLREHPDNTRNVFYLAQSYRDAGRFQESLECYRRRAGMGGWDEECWYAVFQAAVLTERLQMPDSAVRDAYLAAYTLRPQRAEPLCELARYHRLRSEFALAHLYAQQAARIPKPADILFVDGGVYAWRALDELAVSGFYAQGAKDQGRDALRQLLREKRFPASEAPRMEANRTFYGL</sequence>
<proteinExistence type="inferred from homology"/>
<evidence type="ECO:0000259" key="2">
    <source>
        <dbReference type="Pfam" id="PF00535"/>
    </source>
</evidence>
<organism evidence="3 4">
    <name type="scientific">Paracidovorax valerianellae</name>
    <dbReference type="NCBI Taxonomy" id="187868"/>
    <lineage>
        <taxon>Bacteria</taxon>
        <taxon>Pseudomonadati</taxon>
        <taxon>Pseudomonadota</taxon>
        <taxon>Betaproteobacteria</taxon>
        <taxon>Burkholderiales</taxon>
        <taxon>Comamonadaceae</taxon>
        <taxon>Paracidovorax</taxon>
    </lineage>
</organism>
<dbReference type="PANTHER" id="PTHR43630">
    <property type="entry name" value="POLY-BETA-1,6-N-ACETYL-D-GLUCOSAMINE SYNTHASE"/>
    <property type="match status" value="1"/>
</dbReference>
<keyword evidence="4" id="KW-1185">Reference proteome</keyword>
<evidence type="ECO:0000256" key="1">
    <source>
        <dbReference type="ARBA" id="ARBA00038494"/>
    </source>
</evidence>
<evidence type="ECO:0000313" key="3">
    <source>
        <dbReference type="EMBL" id="SDD71558.1"/>
    </source>
</evidence>
<dbReference type="InterPro" id="IPR001173">
    <property type="entry name" value="Glyco_trans_2-like"/>
</dbReference>
<dbReference type="EMBL" id="FMZC01000008">
    <property type="protein sequence ID" value="SDD71558.1"/>
    <property type="molecule type" value="Genomic_DNA"/>
</dbReference>
<accession>A0A1G6X0A7</accession>
<feature type="domain" description="Glycosyltransferase 2-like" evidence="2">
    <location>
        <begin position="9"/>
        <end position="93"/>
    </location>
</feature>
<dbReference type="InterPro" id="IPR011990">
    <property type="entry name" value="TPR-like_helical_dom_sf"/>
</dbReference>
<dbReference type="Proteomes" id="UP000198781">
    <property type="component" value="Unassembled WGS sequence"/>
</dbReference>
<dbReference type="PANTHER" id="PTHR43630:SF2">
    <property type="entry name" value="GLYCOSYLTRANSFERASE"/>
    <property type="match status" value="1"/>
</dbReference>
<protein>
    <submittedName>
        <fullName evidence="3">Glycosyl transferase family 2</fullName>
    </submittedName>
</protein>
<dbReference type="OrthoDB" id="9815923at2"/>
<dbReference type="RefSeq" id="WP_092744407.1">
    <property type="nucleotide sequence ID" value="NZ_FMZC01000008.1"/>
</dbReference>
<dbReference type="Gene3D" id="1.25.40.10">
    <property type="entry name" value="Tetratricopeptide repeat domain"/>
    <property type="match status" value="1"/>
</dbReference>
<evidence type="ECO:0000313" key="4">
    <source>
        <dbReference type="Proteomes" id="UP000198781"/>
    </source>
</evidence>
<name>A0A1G6X0A7_9BURK</name>